<dbReference type="InterPro" id="IPR008928">
    <property type="entry name" value="6-hairpin_glycosidase_sf"/>
</dbReference>
<feature type="domain" description="Mannosylglycerate hydrolase MGH1-like glycoside hydrolase" evidence="4">
    <location>
        <begin position="252"/>
        <end position="554"/>
    </location>
</feature>
<dbReference type="InterPro" id="IPR054491">
    <property type="entry name" value="MGH1-like_GH"/>
</dbReference>
<evidence type="ECO:0000313" key="6">
    <source>
        <dbReference type="Proteomes" id="UP001596524"/>
    </source>
</evidence>
<dbReference type="Gene3D" id="1.50.10.10">
    <property type="match status" value="1"/>
</dbReference>
<sequence>MHPPLTSFDIGEIPFSIRGSWLNLSPVVALHTRASDVHLVSHKNGMHAVLAMRPERDGVEVATQWVGEPSHFEWRAADGGVVTAAFDGLDVVRLRGTGLGMRLSDAGGGLTPFTGCYLFTDPVDGAPVFTSYETGRRYRVTMLSGSSHVIGSEALGIADRGVVLGGAGDSWEAAVEETTSAAPPYRRERTFEQVSANAGAAFRSYLESIAPWRTDATPAAARAAYVLWSATVAPEGLVKRESILMSKHWMDKLWSWDHCFNALALAPGLPDVALDQFLAPFDHQDAAGAMPDSITHSEVLYNYVKPPIHGWALLRLRDSLGRTLTTTELENIYERLAGWSTFWLDRRRRPGHPLPYYQHGNDSGWDNATTFDRDRVVEAPDLAGFLILQLEVLDDLAIELGRPAPHWKTARDELLDALLGQLWDGSGFVAVGALTGQRSSSTSLLALLPLVLGDRLPEEVRAVLVDRLRDHLTPYGPATEPVTSEHYEDDGYWRGPIWAPSTALIEDGLRQSGHDDLADAVRERFLRLCERSGFAENFDARTGDGLRDRAYTWTAAVYLLFARSITGSTQ</sequence>
<evidence type="ECO:0000313" key="5">
    <source>
        <dbReference type="EMBL" id="MFC7362725.1"/>
    </source>
</evidence>
<keyword evidence="6" id="KW-1185">Reference proteome</keyword>
<keyword evidence="2" id="KW-0378">Hydrolase</keyword>
<dbReference type="EMBL" id="JBHTCH010000025">
    <property type="protein sequence ID" value="MFC7362725.1"/>
    <property type="molecule type" value="Genomic_DNA"/>
</dbReference>
<reference evidence="6" key="1">
    <citation type="journal article" date="2019" name="Int. J. Syst. Evol. Microbiol.">
        <title>The Global Catalogue of Microorganisms (GCM) 10K type strain sequencing project: providing services to taxonomists for standard genome sequencing and annotation.</title>
        <authorList>
            <consortium name="The Broad Institute Genomics Platform"/>
            <consortium name="The Broad Institute Genome Sequencing Center for Infectious Disease"/>
            <person name="Wu L."/>
            <person name="Ma J."/>
        </authorList>
    </citation>
    <scope>NUCLEOTIDE SEQUENCE [LARGE SCALE GENOMIC DNA]</scope>
    <source>
        <strain evidence="6">FCH27</strain>
    </source>
</reference>
<evidence type="ECO:0000259" key="4">
    <source>
        <dbReference type="Pfam" id="PF22422"/>
    </source>
</evidence>
<dbReference type="PANTHER" id="PTHR10412:SF11">
    <property type="entry name" value="MANNOSYL-OLIGOSACCHARIDE GLUCOSIDASE"/>
    <property type="match status" value="1"/>
</dbReference>
<dbReference type="SUPFAM" id="SSF48208">
    <property type="entry name" value="Six-hairpin glycosidases"/>
    <property type="match status" value="1"/>
</dbReference>
<dbReference type="PANTHER" id="PTHR10412">
    <property type="entry name" value="MANNOSYL-OLIGOSACCHARIDE GLUCOSIDASE"/>
    <property type="match status" value="1"/>
</dbReference>
<comment type="similarity">
    <text evidence="1">Belongs to the glycosyl hydrolase 63 family.</text>
</comment>
<dbReference type="Proteomes" id="UP001596524">
    <property type="component" value="Unassembled WGS sequence"/>
</dbReference>
<evidence type="ECO:0000256" key="1">
    <source>
        <dbReference type="ARBA" id="ARBA00010833"/>
    </source>
</evidence>
<organism evidence="5 6">
    <name type="scientific">Nocardioides astragali</name>
    <dbReference type="NCBI Taxonomy" id="1776736"/>
    <lineage>
        <taxon>Bacteria</taxon>
        <taxon>Bacillati</taxon>
        <taxon>Actinomycetota</taxon>
        <taxon>Actinomycetes</taxon>
        <taxon>Propionibacteriales</taxon>
        <taxon>Nocardioidaceae</taxon>
        <taxon>Nocardioides</taxon>
    </lineage>
</organism>
<evidence type="ECO:0000256" key="2">
    <source>
        <dbReference type="ARBA" id="ARBA00022801"/>
    </source>
</evidence>
<dbReference type="Pfam" id="PF22422">
    <property type="entry name" value="MGH1-like_GH"/>
    <property type="match status" value="1"/>
</dbReference>
<proteinExistence type="inferred from homology"/>
<evidence type="ECO:0000256" key="3">
    <source>
        <dbReference type="ARBA" id="ARBA00023295"/>
    </source>
</evidence>
<protein>
    <submittedName>
        <fullName evidence="5">Amylo-alpha-1,6-glucosidase</fullName>
    </submittedName>
</protein>
<name>A0ABW2N9X2_9ACTN</name>
<dbReference type="InterPro" id="IPR004888">
    <property type="entry name" value="Glycoside_hydrolase_63"/>
</dbReference>
<dbReference type="InterPro" id="IPR012341">
    <property type="entry name" value="6hp_glycosidase-like_sf"/>
</dbReference>
<keyword evidence="3" id="KW-0326">Glycosidase</keyword>
<dbReference type="RefSeq" id="WP_255888861.1">
    <property type="nucleotide sequence ID" value="NZ_JAFMZM010000001.1"/>
</dbReference>
<comment type="caution">
    <text evidence="5">The sequence shown here is derived from an EMBL/GenBank/DDBJ whole genome shotgun (WGS) entry which is preliminary data.</text>
</comment>
<accession>A0ABW2N9X2</accession>
<gene>
    <name evidence="5" type="ORF">ACFQO6_20820</name>
</gene>